<dbReference type="GO" id="GO:0009029">
    <property type="term" value="F:lipid-A 4'-kinase activity"/>
    <property type="evidence" value="ECO:0007669"/>
    <property type="project" value="UniProtKB-UniRule"/>
</dbReference>
<dbReference type="GO" id="GO:0005886">
    <property type="term" value="C:plasma membrane"/>
    <property type="evidence" value="ECO:0007669"/>
    <property type="project" value="TreeGrafter"/>
</dbReference>
<dbReference type="AlphaFoldDB" id="A0AA40ZST6"/>
<organism evidence="14 15">
    <name type="scientific">Caecibacteroides pullorum</name>
    <dbReference type="NCBI Taxonomy" id="2725562"/>
    <lineage>
        <taxon>Bacteria</taxon>
        <taxon>Pseudomonadati</taxon>
        <taxon>Bacteroidota</taxon>
        <taxon>Bacteroidia</taxon>
        <taxon>Bacteroidales</taxon>
        <taxon>Bacteroidaceae</taxon>
        <taxon>Caecibacteroides</taxon>
    </lineage>
</organism>
<gene>
    <name evidence="13 14" type="primary">lpxK</name>
    <name evidence="14" type="ORF">H6D15_04895</name>
</gene>
<dbReference type="InterPro" id="IPR003758">
    <property type="entry name" value="LpxK"/>
</dbReference>
<evidence type="ECO:0000256" key="3">
    <source>
        <dbReference type="ARBA" id="ARBA00012071"/>
    </source>
</evidence>
<dbReference type="SUPFAM" id="SSF52540">
    <property type="entry name" value="P-loop containing nucleoside triphosphate hydrolases"/>
    <property type="match status" value="1"/>
</dbReference>
<dbReference type="EC" id="2.7.1.130" evidence="3 13"/>
<dbReference type="PANTHER" id="PTHR42724:SF1">
    <property type="entry name" value="TETRAACYLDISACCHARIDE 4'-KINASE, MITOCHONDRIAL-RELATED"/>
    <property type="match status" value="1"/>
</dbReference>
<reference evidence="14 15" key="1">
    <citation type="journal article" date="2021" name="Sci. Rep.">
        <title>The distribution of antibiotic resistance genes in chicken gut microbiota commensals.</title>
        <authorList>
            <person name="Juricova H."/>
            <person name="Matiasovicova J."/>
            <person name="Kubasova T."/>
            <person name="Cejkova D."/>
            <person name="Rychlik I."/>
        </authorList>
    </citation>
    <scope>NUCLEOTIDE SEQUENCE [LARGE SCALE GENOMIC DNA]</scope>
    <source>
        <strain evidence="14 15">An421</strain>
    </source>
</reference>
<keyword evidence="10 13" id="KW-0067">ATP-binding</keyword>
<dbReference type="GO" id="GO:0009245">
    <property type="term" value="P:lipid A biosynthetic process"/>
    <property type="evidence" value="ECO:0007669"/>
    <property type="project" value="UniProtKB-UniRule"/>
</dbReference>
<keyword evidence="8 13" id="KW-0547">Nucleotide-binding</keyword>
<dbReference type="NCBIfam" id="TIGR00682">
    <property type="entry name" value="lpxK"/>
    <property type="match status" value="1"/>
</dbReference>
<evidence type="ECO:0000256" key="6">
    <source>
        <dbReference type="ARBA" id="ARBA00022556"/>
    </source>
</evidence>
<evidence type="ECO:0000256" key="1">
    <source>
        <dbReference type="ARBA" id="ARBA00002274"/>
    </source>
</evidence>
<evidence type="ECO:0000256" key="5">
    <source>
        <dbReference type="ARBA" id="ARBA00022516"/>
    </source>
</evidence>
<keyword evidence="6 13" id="KW-0441">Lipid A biosynthesis</keyword>
<dbReference type="HAMAP" id="MF_00409">
    <property type="entry name" value="LpxK"/>
    <property type="match status" value="1"/>
</dbReference>
<accession>A0AA40ZST6</accession>
<dbReference type="InterPro" id="IPR027417">
    <property type="entry name" value="P-loop_NTPase"/>
</dbReference>
<dbReference type="PANTHER" id="PTHR42724">
    <property type="entry name" value="TETRAACYLDISACCHARIDE 4'-KINASE"/>
    <property type="match status" value="1"/>
</dbReference>
<evidence type="ECO:0000256" key="9">
    <source>
        <dbReference type="ARBA" id="ARBA00022777"/>
    </source>
</evidence>
<evidence type="ECO:0000256" key="11">
    <source>
        <dbReference type="ARBA" id="ARBA00023098"/>
    </source>
</evidence>
<dbReference type="GO" id="GO:0009244">
    <property type="term" value="P:lipopolysaccharide core region biosynthetic process"/>
    <property type="evidence" value="ECO:0007669"/>
    <property type="project" value="TreeGrafter"/>
</dbReference>
<comment type="function">
    <text evidence="1 13">Transfers the gamma-phosphate of ATP to the 4'-position of a tetraacyldisaccharide 1-phosphate intermediate (termed DS-1-P) to form tetraacyldisaccharide 1,4'-bis-phosphate (lipid IVA).</text>
</comment>
<keyword evidence="15" id="KW-1185">Reference proteome</keyword>
<evidence type="ECO:0000313" key="15">
    <source>
        <dbReference type="Proteomes" id="UP000698924"/>
    </source>
</evidence>
<feature type="binding site" evidence="13">
    <location>
        <begin position="51"/>
        <end position="58"/>
    </location>
    <ligand>
        <name>ATP</name>
        <dbReference type="ChEBI" id="CHEBI:30616"/>
    </ligand>
</feature>
<dbReference type="GO" id="GO:0005524">
    <property type="term" value="F:ATP binding"/>
    <property type="evidence" value="ECO:0007669"/>
    <property type="project" value="UniProtKB-UniRule"/>
</dbReference>
<comment type="caution">
    <text evidence="14">The sequence shown here is derived from an EMBL/GenBank/DDBJ whole genome shotgun (WGS) entry which is preliminary data.</text>
</comment>
<comment type="pathway">
    <text evidence="2 13">Glycolipid biosynthesis; lipid IV(A) biosynthesis; lipid IV(A) from (3R)-3-hydroxytetradecanoyl-[acyl-carrier-protein] and UDP-N-acetyl-alpha-D-glucosamine: step 6/6.</text>
</comment>
<keyword evidence="11 13" id="KW-0443">Lipid metabolism</keyword>
<sequence>MTERTVPIHRWLLPLSWIYGGGVWLRNKLFDWKILQSKSFDVPVICIGNLTVGGTGKTPHTEYLIRLLQQAGLNVAVLSRGYKRKSKGYILADAHSNATQIGDEPYQMKEKFPQARIAVDVDRRHGISQLLELDNPRPDVILLDDAFQHRYVQAGLNILLTDYNRLFTEDSLLPAGRLREPASGKTRAQIIIVTKCPQDIKPIDFNITGKQLSLYPFQQLYFTRIRYGMPVAVFPQAMADRPLSKVLSGEEHVLLVTGIASPQPLVEEVKLYAKSLRQFSFSDHHDFNEKDLRLIEKEFSQMEGCQRLIITTEKDAARLKAQPALSEDLKPYIYAIPIEVEILLNQQESFNQNIIGYVRKNSRNSSLPQK</sequence>
<comment type="catalytic activity">
    <reaction evidence="13">
        <text>a lipid A disaccharide + ATP = a lipid IVA + ADP + H(+)</text>
        <dbReference type="Rhea" id="RHEA:67840"/>
        <dbReference type="ChEBI" id="CHEBI:15378"/>
        <dbReference type="ChEBI" id="CHEBI:30616"/>
        <dbReference type="ChEBI" id="CHEBI:176343"/>
        <dbReference type="ChEBI" id="CHEBI:176425"/>
        <dbReference type="ChEBI" id="CHEBI:456216"/>
        <dbReference type="EC" id="2.7.1.130"/>
    </reaction>
</comment>
<evidence type="ECO:0000256" key="10">
    <source>
        <dbReference type="ARBA" id="ARBA00022840"/>
    </source>
</evidence>
<evidence type="ECO:0000256" key="13">
    <source>
        <dbReference type="HAMAP-Rule" id="MF_00409"/>
    </source>
</evidence>
<keyword evidence="5 13" id="KW-0444">Lipid biosynthesis</keyword>
<keyword evidence="7 13" id="KW-0808">Transferase</keyword>
<protein>
    <recommendedName>
        <fullName evidence="4 13">Tetraacyldisaccharide 4'-kinase</fullName>
        <ecNumber evidence="3 13">2.7.1.130</ecNumber>
    </recommendedName>
    <alternativeName>
        <fullName evidence="12 13">Lipid A 4'-kinase</fullName>
    </alternativeName>
</protein>
<evidence type="ECO:0000256" key="4">
    <source>
        <dbReference type="ARBA" id="ARBA00016436"/>
    </source>
</evidence>
<dbReference type="RefSeq" id="WP_204971311.1">
    <property type="nucleotide sequence ID" value="NZ_JAAZTS010000004.1"/>
</dbReference>
<keyword evidence="9 13" id="KW-0418">Kinase</keyword>
<evidence type="ECO:0000256" key="7">
    <source>
        <dbReference type="ARBA" id="ARBA00022679"/>
    </source>
</evidence>
<evidence type="ECO:0000256" key="8">
    <source>
        <dbReference type="ARBA" id="ARBA00022741"/>
    </source>
</evidence>
<dbReference type="EMBL" id="JACJMO010000004">
    <property type="protein sequence ID" value="MBM6856944.1"/>
    <property type="molecule type" value="Genomic_DNA"/>
</dbReference>
<evidence type="ECO:0000256" key="12">
    <source>
        <dbReference type="ARBA" id="ARBA00029757"/>
    </source>
</evidence>
<proteinExistence type="inferred from homology"/>
<name>A0AA40ZST6_9BACT</name>
<evidence type="ECO:0000256" key="2">
    <source>
        <dbReference type="ARBA" id="ARBA00004870"/>
    </source>
</evidence>
<dbReference type="Proteomes" id="UP000698924">
    <property type="component" value="Unassembled WGS sequence"/>
</dbReference>
<comment type="similarity">
    <text evidence="13">Belongs to the LpxK family.</text>
</comment>
<evidence type="ECO:0000313" key="14">
    <source>
        <dbReference type="EMBL" id="MBM6856944.1"/>
    </source>
</evidence>
<dbReference type="Pfam" id="PF02606">
    <property type="entry name" value="LpxK"/>
    <property type="match status" value="1"/>
</dbReference>